<evidence type="ECO:0000256" key="2">
    <source>
        <dbReference type="ARBA" id="ARBA00022898"/>
    </source>
</evidence>
<organism evidence="7 8">
    <name type="scientific">Anaerosporobacter mobilis DSM 15930</name>
    <dbReference type="NCBI Taxonomy" id="1120996"/>
    <lineage>
        <taxon>Bacteria</taxon>
        <taxon>Bacillati</taxon>
        <taxon>Bacillota</taxon>
        <taxon>Clostridia</taxon>
        <taxon>Lachnospirales</taxon>
        <taxon>Lachnospiraceae</taxon>
        <taxon>Anaerosporobacter</taxon>
    </lineage>
</organism>
<dbReference type="PANTHER" id="PTHR46577">
    <property type="entry name" value="HTH-TYPE TRANSCRIPTIONAL REGULATORY PROTEIN GABR"/>
    <property type="match status" value="1"/>
</dbReference>
<gene>
    <name evidence="7" type="ORF">SAMN02746066_00190</name>
</gene>
<dbReference type="SUPFAM" id="SSF46785">
    <property type="entry name" value="Winged helix' DNA-binding domain"/>
    <property type="match status" value="1"/>
</dbReference>
<evidence type="ECO:0000313" key="7">
    <source>
        <dbReference type="EMBL" id="SHL95220.1"/>
    </source>
</evidence>
<keyword evidence="8" id="KW-1185">Reference proteome</keyword>
<evidence type="ECO:0000256" key="5">
    <source>
        <dbReference type="ARBA" id="ARBA00023163"/>
    </source>
</evidence>
<protein>
    <submittedName>
        <fullName evidence="7">GntR family transcriptional regulator / MocR family aminotransferase</fullName>
    </submittedName>
</protein>
<evidence type="ECO:0000256" key="1">
    <source>
        <dbReference type="ARBA" id="ARBA00005384"/>
    </source>
</evidence>
<dbReference type="Gene3D" id="3.40.640.10">
    <property type="entry name" value="Type I PLP-dependent aspartate aminotransferase-like (Major domain)"/>
    <property type="match status" value="1"/>
</dbReference>
<dbReference type="RefSeq" id="WP_073281817.1">
    <property type="nucleotide sequence ID" value="NZ_FRCP01000005.1"/>
</dbReference>
<dbReference type="SMART" id="SM00345">
    <property type="entry name" value="HTH_GNTR"/>
    <property type="match status" value="1"/>
</dbReference>
<dbReference type="GO" id="GO:0003677">
    <property type="term" value="F:DNA binding"/>
    <property type="evidence" value="ECO:0007669"/>
    <property type="project" value="UniProtKB-KW"/>
</dbReference>
<dbReference type="GO" id="GO:0003700">
    <property type="term" value="F:DNA-binding transcription factor activity"/>
    <property type="evidence" value="ECO:0007669"/>
    <property type="project" value="InterPro"/>
</dbReference>
<dbReference type="SUPFAM" id="SSF53383">
    <property type="entry name" value="PLP-dependent transferases"/>
    <property type="match status" value="1"/>
</dbReference>
<keyword evidence="2" id="KW-0663">Pyridoxal phosphate</keyword>
<dbReference type="PANTHER" id="PTHR46577:SF1">
    <property type="entry name" value="HTH-TYPE TRANSCRIPTIONAL REGULATORY PROTEIN GABR"/>
    <property type="match status" value="1"/>
</dbReference>
<dbReference type="GO" id="GO:0030170">
    <property type="term" value="F:pyridoxal phosphate binding"/>
    <property type="evidence" value="ECO:0007669"/>
    <property type="project" value="InterPro"/>
</dbReference>
<dbReference type="STRING" id="1120996.SAMN02746066_00190"/>
<keyword evidence="7" id="KW-0808">Transferase</keyword>
<dbReference type="InterPro" id="IPR015424">
    <property type="entry name" value="PyrdxlP-dep_Trfase"/>
</dbReference>
<dbReference type="PRINTS" id="PR00035">
    <property type="entry name" value="HTHGNTR"/>
</dbReference>
<comment type="similarity">
    <text evidence="1">In the C-terminal section; belongs to the class-I pyridoxal-phosphate-dependent aminotransferase family.</text>
</comment>
<dbReference type="InterPro" id="IPR036390">
    <property type="entry name" value="WH_DNA-bd_sf"/>
</dbReference>
<dbReference type="CDD" id="cd07377">
    <property type="entry name" value="WHTH_GntR"/>
    <property type="match status" value="1"/>
</dbReference>
<dbReference type="OrthoDB" id="9808770at2"/>
<dbReference type="Pfam" id="PF00155">
    <property type="entry name" value="Aminotran_1_2"/>
    <property type="match status" value="1"/>
</dbReference>
<name>A0A1M7EU34_9FIRM</name>
<dbReference type="InterPro" id="IPR036388">
    <property type="entry name" value="WH-like_DNA-bd_sf"/>
</dbReference>
<dbReference type="CDD" id="cd00609">
    <property type="entry name" value="AAT_like"/>
    <property type="match status" value="1"/>
</dbReference>
<evidence type="ECO:0000259" key="6">
    <source>
        <dbReference type="PROSITE" id="PS50949"/>
    </source>
</evidence>
<evidence type="ECO:0000313" key="8">
    <source>
        <dbReference type="Proteomes" id="UP000184038"/>
    </source>
</evidence>
<keyword evidence="7" id="KW-0032">Aminotransferase</keyword>
<sequence length="469" mass="53756">MFTIHLNTKSKIPLYDQIYTYIKDEIRSGSIPYQAKLPSTRSLATYLQVSRNTVDMAYSQLVSEGYIESKSKSGYYVCQITEMLTLPERASLTQIRTQQTKPHFTYDFSPFAIDIHHFPYNTWRKLSKECLNNFNNDLFLLGHKQGDIDFREAIQKYLHESRGVQCDKEQIIVGAGADYLLQLLAQLLQALSETCKIAMENPTYTQAYRIFRGLGVTTCCIPLDKSGISIDHLKLSGANIAYVTPSHQYPLGIIMPIKRRQALLRWANEKENRYIIEDDHDSEFRYKGKPIPALQGLDQNGKVIYIGTFSRAIAPAIRVGYLVLPQALLSLYKSKYNYYTSTVSRIDQAILTAFISDGYFERHLNKMRTRYKGKHDVLIQALKIFKSKVSIQGEHAGLHLVVTFHLPLTEEELIARAAQSSIKLYGLKDFFISFNETKYYEPTILLGYANLAEDEIINGIKHLYQALFD</sequence>
<dbReference type="Pfam" id="PF00392">
    <property type="entry name" value="GntR"/>
    <property type="match status" value="1"/>
</dbReference>
<reference evidence="7 8" key="1">
    <citation type="submission" date="2016-11" db="EMBL/GenBank/DDBJ databases">
        <authorList>
            <person name="Jaros S."/>
            <person name="Januszkiewicz K."/>
            <person name="Wedrychowicz H."/>
        </authorList>
    </citation>
    <scope>NUCLEOTIDE SEQUENCE [LARGE SCALE GENOMIC DNA]</scope>
    <source>
        <strain evidence="7 8">DSM 15930</strain>
    </source>
</reference>
<dbReference type="InterPro" id="IPR000524">
    <property type="entry name" value="Tscrpt_reg_HTH_GntR"/>
</dbReference>
<keyword evidence="5" id="KW-0804">Transcription</keyword>
<feature type="domain" description="HTH gntR-type" evidence="6">
    <location>
        <begin position="12"/>
        <end position="80"/>
    </location>
</feature>
<evidence type="ECO:0000256" key="4">
    <source>
        <dbReference type="ARBA" id="ARBA00023125"/>
    </source>
</evidence>
<dbReference type="AlphaFoldDB" id="A0A1M7EU34"/>
<dbReference type="InterPro" id="IPR051446">
    <property type="entry name" value="HTH_trans_reg/aminotransferase"/>
</dbReference>
<evidence type="ECO:0000256" key="3">
    <source>
        <dbReference type="ARBA" id="ARBA00023015"/>
    </source>
</evidence>
<proteinExistence type="inferred from homology"/>
<dbReference type="PROSITE" id="PS50949">
    <property type="entry name" value="HTH_GNTR"/>
    <property type="match status" value="1"/>
</dbReference>
<accession>A0A1M7EU34</accession>
<dbReference type="Gene3D" id="1.10.10.10">
    <property type="entry name" value="Winged helix-like DNA-binding domain superfamily/Winged helix DNA-binding domain"/>
    <property type="match status" value="1"/>
</dbReference>
<keyword evidence="3" id="KW-0805">Transcription regulation</keyword>
<keyword evidence="4" id="KW-0238">DNA-binding</keyword>
<dbReference type="InterPro" id="IPR004839">
    <property type="entry name" value="Aminotransferase_I/II_large"/>
</dbReference>
<dbReference type="EMBL" id="FRCP01000005">
    <property type="protein sequence ID" value="SHL95220.1"/>
    <property type="molecule type" value="Genomic_DNA"/>
</dbReference>
<dbReference type="InterPro" id="IPR015421">
    <property type="entry name" value="PyrdxlP-dep_Trfase_major"/>
</dbReference>
<dbReference type="GO" id="GO:0008483">
    <property type="term" value="F:transaminase activity"/>
    <property type="evidence" value="ECO:0007669"/>
    <property type="project" value="UniProtKB-KW"/>
</dbReference>
<dbReference type="Proteomes" id="UP000184038">
    <property type="component" value="Unassembled WGS sequence"/>
</dbReference>